<sequence>MMNQLHGYEKIRMIRENEKKDAQLKFQEAAAEFEKHASHLYDLLKKKEKIEESYKLSLSDKSQIETIKSYHQYLDFLMPTIINVQKKVDAARKYMDQVQEYVTEHYIEVKKIEKIIDKKEQQFKQLEDKKNLMLMDEVSIRKYLEK</sequence>
<dbReference type="GO" id="GO:0015031">
    <property type="term" value="P:protein transport"/>
    <property type="evidence" value="ECO:0007669"/>
    <property type="project" value="UniProtKB-KW"/>
</dbReference>
<dbReference type="KEGG" id="grc:GI584_11065"/>
<dbReference type="GO" id="GO:0006935">
    <property type="term" value="P:chemotaxis"/>
    <property type="evidence" value="ECO:0007669"/>
    <property type="project" value="UniProtKB-KW"/>
</dbReference>
<keyword evidence="6" id="KW-0145">Chemotaxis</keyword>
<proteinExistence type="inferred from homology"/>
<dbReference type="NCBIfam" id="TIGR02473">
    <property type="entry name" value="flagell_FliJ"/>
    <property type="match status" value="1"/>
</dbReference>
<dbReference type="InterPro" id="IPR012823">
    <property type="entry name" value="Flagell_FliJ"/>
</dbReference>
<evidence type="ECO:0000256" key="4">
    <source>
        <dbReference type="ARBA" id="ARBA00022448"/>
    </source>
</evidence>
<dbReference type="AlphaFoldDB" id="A0A5Q2TKD8"/>
<dbReference type="GO" id="GO:0044781">
    <property type="term" value="P:bacterial-type flagellum organization"/>
    <property type="evidence" value="ECO:0007669"/>
    <property type="project" value="UniProtKB-KW"/>
</dbReference>
<dbReference type="GO" id="GO:0071973">
    <property type="term" value="P:bacterial-type flagellum-dependent cell motility"/>
    <property type="evidence" value="ECO:0007669"/>
    <property type="project" value="InterPro"/>
</dbReference>
<dbReference type="RefSeq" id="WP_153791268.1">
    <property type="nucleotide sequence ID" value="NZ_CP045915.1"/>
</dbReference>
<evidence type="ECO:0000256" key="11">
    <source>
        <dbReference type="SAM" id="Coils"/>
    </source>
</evidence>
<keyword evidence="8" id="KW-0653">Protein transport</keyword>
<keyword evidence="10" id="KW-1006">Bacterial flagellum protein export</keyword>
<evidence type="ECO:0000256" key="6">
    <source>
        <dbReference type="ARBA" id="ARBA00022500"/>
    </source>
</evidence>
<keyword evidence="4" id="KW-0813">Transport</keyword>
<protein>
    <recommendedName>
        <fullName evidence="3">Flagellar FliJ protein</fullName>
    </recommendedName>
</protein>
<evidence type="ECO:0000256" key="5">
    <source>
        <dbReference type="ARBA" id="ARBA00022475"/>
    </source>
</evidence>
<evidence type="ECO:0000256" key="2">
    <source>
        <dbReference type="ARBA" id="ARBA00010004"/>
    </source>
</evidence>
<keyword evidence="7" id="KW-1005">Bacterial flagellum biogenesis</keyword>
<evidence type="ECO:0000256" key="1">
    <source>
        <dbReference type="ARBA" id="ARBA00004413"/>
    </source>
</evidence>
<evidence type="ECO:0000256" key="9">
    <source>
        <dbReference type="ARBA" id="ARBA00023136"/>
    </source>
</evidence>
<keyword evidence="9" id="KW-0472">Membrane</keyword>
<dbReference type="GO" id="GO:0005886">
    <property type="term" value="C:plasma membrane"/>
    <property type="evidence" value="ECO:0007669"/>
    <property type="project" value="UniProtKB-SubCell"/>
</dbReference>
<keyword evidence="12" id="KW-0282">Flagellum</keyword>
<gene>
    <name evidence="12" type="primary">fliJ</name>
    <name evidence="12" type="ORF">GI584_11065</name>
</gene>
<dbReference type="GO" id="GO:0009288">
    <property type="term" value="C:bacterial-type flagellum"/>
    <property type="evidence" value="ECO:0007669"/>
    <property type="project" value="InterPro"/>
</dbReference>
<evidence type="ECO:0000256" key="10">
    <source>
        <dbReference type="ARBA" id="ARBA00023225"/>
    </source>
</evidence>
<dbReference type="EMBL" id="CP045915">
    <property type="protein sequence ID" value="QGH34537.1"/>
    <property type="molecule type" value="Genomic_DNA"/>
</dbReference>
<dbReference type="Proteomes" id="UP000339690">
    <property type="component" value="Chromosome"/>
</dbReference>
<comment type="subcellular location">
    <subcellularLocation>
        <location evidence="1">Cell membrane</location>
        <topology evidence="1">Peripheral membrane protein</topology>
        <orientation evidence="1">Cytoplasmic side</orientation>
    </subcellularLocation>
</comment>
<organism evidence="12 13">
    <name type="scientific">Gracilibacillus salitolerans</name>
    <dbReference type="NCBI Taxonomy" id="2663022"/>
    <lineage>
        <taxon>Bacteria</taxon>
        <taxon>Bacillati</taxon>
        <taxon>Bacillota</taxon>
        <taxon>Bacilli</taxon>
        <taxon>Bacillales</taxon>
        <taxon>Bacillaceae</taxon>
        <taxon>Gracilibacillus</taxon>
    </lineage>
</organism>
<keyword evidence="13" id="KW-1185">Reference proteome</keyword>
<feature type="coiled-coil region" evidence="11">
    <location>
        <begin position="109"/>
        <end position="136"/>
    </location>
</feature>
<evidence type="ECO:0000256" key="8">
    <source>
        <dbReference type="ARBA" id="ARBA00022927"/>
    </source>
</evidence>
<keyword evidence="11" id="KW-0175">Coiled coil</keyword>
<dbReference type="Gene3D" id="1.10.287.1700">
    <property type="match status" value="1"/>
</dbReference>
<accession>A0A5Q2TKD8</accession>
<evidence type="ECO:0000256" key="3">
    <source>
        <dbReference type="ARBA" id="ARBA00020392"/>
    </source>
</evidence>
<name>A0A5Q2TKD8_9BACI</name>
<evidence type="ECO:0000256" key="7">
    <source>
        <dbReference type="ARBA" id="ARBA00022795"/>
    </source>
</evidence>
<keyword evidence="12" id="KW-0966">Cell projection</keyword>
<dbReference type="Pfam" id="PF02050">
    <property type="entry name" value="FliJ"/>
    <property type="match status" value="1"/>
</dbReference>
<reference evidence="12 13" key="1">
    <citation type="submission" date="2019-11" db="EMBL/GenBank/DDBJ databases">
        <title>Gracilibacillus salitolerans sp. nov., a moderate halophile isolated from a saline soil in northwest China.</title>
        <authorList>
            <person name="Gan L."/>
        </authorList>
    </citation>
    <scope>NUCLEOTIDE SEQUENCE [LARGE SCALE GENOMIC DNA]</scope>
    <source>
        <strain evidence="12 13">SCU50</strain>
    </source>
</reference>
<evidence type="ECO:0000313" key="13">
    <source>
        <dbReference type="Proteomes" id="UP000339690"/>
    </source>
</evidence>
<comment type="similarity">
    <text evidence="2">Belongs to the FliJ family.</text>
</comment>
<keyword evidence="5" id="KW-1003">Cell membrane</keyword>
<evidence type="ECO:0000313" key="12">
    <source>
        <dbReference type="EMBL" id="QGH34537.1"/>
    </source>
</evidence>
<keyword evidence="12" id="KW-0969">Cilium</keyword>
<dbReference type="InterPro" id="IPR053716">
    <property type="entry name" value="Flag_assembly_chemotaxis_eff"/>
</dbReference>